<dbReference type="OrthoDB" id="6819336at2759"/>
<organism evidence="1 2">
    <name type="scientific">Acanthoscelides obtectus</name>
    <name type="common">Bean weevil</name>
    <name type="synonym">Bruchus obtectus</name>
    <dbReference type="NCBI Taxonomy" id="200917"/>
    <lineage>
        <taxon>Eukaryota</taxon>
        <taxon>Metazoa</taxon>
        <taxon>Ecdysozoa</taxon>
        <taxon>Arthropoda</taxon>
        <taxon>Hexapoda</taxon>
        <taxon>Insecta</taxon>
        <taxon>Pterygota</taxon>
        <taxon>Neoptera</taxon>
        <taxon>Endopterygota</taxon>
        <taxon>Coleoptera</taxon>
        <taxon>Polyphaga</taxon>
        <taxon>Cucujiformia</taxon>
        <taxon>Chrysomeloidea</taxon>
        <taxon>Chrysomelidae</taxon>
        <taxon>Bruchinae</taxon>
        <taxon>Bruchini</taxon>
        <taxon>Acanthoscelides</taxon>
    </lineage>
</organism>
<accession>A0A9P0K2H0</accession>
<dbReference type="AlphaFoldDB" id="A0A9P0K2H0"/>
<gene>
    <name evidence="1" type="ORF">ACAOBT_LOCUS5596</name>
</gene>
<proteinExistence type="predicted"/>
<reference evidence="1" key="1">
    <citation type="submission" date="2022-03" db="EMBL/GenBank/DDBJ databases">
        <authorList>
            <person name="Sayadi A."/>
        </authorList>
    </citation>
    <scope>NUCLEOTIDE SEQUENCE</scope>
</reference>
<dbReference type="Proteomes" id="UP001152888">
    <property type="component" value="Unassembled WGS sequence"/>
</dbReference>
<evidence type="ECO:0000313" key="2">
    <source>
        <dbReference type="Proteomes" id="UP001152888"/>
    </source>
</evidence>
<dbReference type="EMBL" id="CAKOFQ010006713">
    <property type="protein sequence ID" value="CAH1964123.1"/>
    <property type="molecule type" value="Genomic_DNA"/>
</dbReference>
<comment type="caution">
    <text evidence="1">The sequence shown here is derived from an EMBL/GenBank/DDBJ whole genome shotgun (WGS) entry which is preliminary data.</text>
</comment>
<sequence length="397" mass="45771">MHPKNGLEHLLKSSNDGKIVLLKKDGLDNSSRSKLVRVIIDHLMTVNDPSIKIPDLFRPVAEEIVRLFPGERIESYYIPYCKTDQGKKRPTRGKLYARYANCKRALVLAQVQPSQEDSSEYNVGIGPMNVMASDSEKECYKELQQPSDDFERIFQLWQHTRRLRTMNLKLASSPLIYVSALPCLTKSFGYRLLVDDFNEKYPHVKDISIHKAWQKMSVALIEFAKSKNIQTRDMQYASEFADKNLFSLRLLPWFFKPSTNRGKGMKKCYKLSRQEMTEKFLPIVSTTREMEARIKITIDNLKFFDLSIAPFMIALGEPSKVTNYFVVLNNDIKYQFGDCLSALEVTLKIMHALDLSPPPEIKDIWEAIDHLVYKVSSSMRPGTSVFLSEFCPKLRNC</sequence>
<name>A0A9P0K2H0_ACAOB</name>
<evidence type="ECO:0000313" key="1">
    <source>
        <dbReference type="EMBL" id="CAH1964123.1"/>
    </source>
</evidence>
<protein>
    <submittedName>
        <fullName evidence="1">Uncharacterized protein</fullName>
    </submittedName>
</protein>
<keyword evidence="2" id="KW-1185">Reference proteome</keyword>